<dbReference type="InterPro" id="IPR001590">
    <property type="entry name" value="Peptidase_M12B"/>
</dbReference>
<gene>
    <name evidence="5" type="ORF">DdX_18741</name>
</gene>
<dbReference type="PROSITE" id="PS50215">
    <property type="entry name" value="ADAM_MEPRO"/>
    <property type="match status" value="1"/>
</dbReference>
<protein>
    <recommendedName>
        <fullName evidence="4">Peptidase M12B domain-containing protein</fullName>
    </recommendedName>
</protein>
<dbReference type="SUPFAM" id="SSF55486">
    <property type="entry name" value="Metalloproteases ('zincins'), catalytic domain"/>
    <property type="match status" value="1"/>
</dbReference>
<dbReference type="EMBL" id="JAKKPZ010000292">
    <property type="protein sequence ID" value="KAI1697032.1"/>
    <property type="molecule type" value="Genomic_DNA"/>
</dbReference>
<comment type="caution">
    <text evidence="1">Lacks conserved residue(s) required for the propagation of feature annotation.</text>
</comment>
<dbReference type="Proteomes" id="UP001201812">
    <property type="component" value="Unassembled WGS sequence"/>
</dbReference>
<evidence type="ECO:0000313" key="6">
    <source>
        <dbReference type="Proteomes" id="UP001201812"/>
    </source>
</evidence>
<evidence type="ECO:0000256" key="2">
    <source>
        <dbReference type="SAM" id="MobiDB-lite"/>
    </source>
</evidence>
<evidence type="ECO:0000259" key="4">
    <source>
        <dbReference type="PROSITE" id="PS50215"/>
    </source>
</evidence>
<dbReference type="Gene3D" id="3.40.390.10">
    <property type="entry name" value="Collagenase (Catalytic Domain)"/>
    <property type="match status" value="1"/>
</dbReference>
<feature type="binding site" evidence="1">
    <location>
        <position position="347"/>
    </location>
    <ligand>
        <name>Zn(2+)</name>
        <dbReference type="ChEBI" id="CHEBI:29105"/>
        <note>catalytic</note>
    </ligand>
</feature>
<keyword evidence="6" id="KW-1185">Reference proteome</keyword>
<feature type="binding site" evidence="1">
    <location>
        <position position="357"/>
    </location>
    <ligand>
        <name>Zn(2+)</name>
        <dbReference type="ChEBI" id="CHEBI:29105"/>
        <note>catalytic</note>
    </ligand>
</feature>
<evidence type="ECO:0000313" key="5">
    <source>
        <dbReference type="EMBL" id="KAI1697032.1"/>
    </source>
</evidence>
<keyword evidence="1" id="KW-0479">Metal-binding</keyword>
<keyword evidence="1" id="KW-0862">Zinc</keyword>
<dbReference type="AlphaFoldDB" id="A0AAD4MK58"/>
<dbReference type="GO" id="GO:0004222">
    <property type="term" value="F:metalloendopeptidase activity"/>
    <property type="evidence" value="ECO:0007669"/>
    <property type="project" value="InterPro"/>
</dbReference>
<dbReference type="InterPro" id="IPR024079">
    <property type="entry name" value="MetalloPept_cat_dom_sf"/>
</dbReference>
<name>A0AAD4MK58_9BILA</name>
<comment type="caution">
    <text evidence="5">The sequence shown here is derived from an EMBL/GenBank/DDBJ whole genome shotgun (WGS) entry which is preliminary data.</text>
</comment>
<feature type="signal peptide" evidence="3">
    <location>
        <begin position="1"/>
        <end position="23"/>
    </location>
</feature>
<sequence length="602" mass="68144">MLSKNSALLLLLFQIFNALQCEGTVSPANGRNKDVVEGTNLETSNVPILPDHEDSRMFLLPPSCNNNMHNFKHSLKRFKRATLTEIPGPSDSERSTHSQTDHQAKPGADSLSFVGTHECDVLVAVDLAFARQAIARYKKNHPRESDPELRSKLKPEQWMDPLWTKDKKMLQAYINEVFEKINGLFARTDFDDIRLRFVPTVMTLDTFCASNHSSMLCSDDFIMNTSQAVIEISSIPEIKEQQSPCVILFLASKSKEPPAPRGGDPYSEKIAELMMSTPFNEMAERARTYAPIPSIYSEYDGGICDNRTHKNARRNISYIENHGIDDSVNFIPNDILEDVLLYRLIAHVLGHSAGSYHDEQYALLEDPCYDFRASPTLMNDSVHRRNANMLKNVEESFNDCAKKFITDNLAILQAGWTPKPKTCLKTNIEIKRKDLEDKKNKYIHAKEIPVVMEVKLPLEKKQIEALVLELVLSYPFKPSESQYGKVKKLLKPRKSAGLKSVWDLVKIAVDAGFSITAKDPEIERRLASSVNPEHSLEGVKTAFYYWHTVHALKEFGDKKVSDHLTGDKKVNDRLNSLKKRIESDCVFLREAVESGHPALIVV</sequence>
<keyword evidence="3" id="KW-0732">Signal</keyword>
<organism evidence="5 6">
    <name type="scientific">Ditylenchus destructor</name>
    <dbReference type="NCBI Taxonomy" id="166010"/>
    <lineage>
        <taxon>Eukaryota</taxon>
        <taxon>Metazoa</taxon>
        <taxon>Ecdysozoa</taxon>
        <taxon>Nematoda</taxon>
        <taxon>Chromadorea</taxon>
        <taxon>Rhabditida</taxon>
        <taxon>Tylenchina</taxon>
        <taxon>Tylenchomorpha</taxon>
        <taxon>Sphaerularioidea</taxon>
        <taxon>Anguinidae</taxon>
        <taxon>Anguininae</taxon>
        <taxon>Ditylenchus</taxon>
    </lineage>
</organism>
<feature type="chain" id="PRO_5042230323" description="Peptidase M12B domain-containing protein" evidence="3">
    <location>
        <begin position="24"/>
        <end position="602"/>
    </location>
</feature>
<feature type="binding site" evidence="1">
    <location>
        <position position="351"/>
    </location>
    <ligand>
        <name>Zn(2+)</name>
        <dbReference type="ChEBI" id="CHEBI:29105"/>
        <note>catalytic</note>
    </ligand>
</feature>
<dbReference type="GO" id="GO:0046872">
    <property type="term" value="F:metal ion binding"/>
    <property type="evidence" value="ECO:0007669"/>
    <property type="project" value="UniProtKB-KW"/>
</dbReference>
<accession>A0AAD4MK58</accession>
<feature type="domain" description="Peptidase M12B" evidence="4">
    <location>
        <begin position="299"/>
        <end position="401"/>
    </location>
</feature>
<proteinExistence type="predicted"/>
<dbReference type="GO" id="GO:0006508">
    <property type="term" value="P:proteolysis"/>
    <property type="evidence" value="ECO:0007669"/>
    <property type="project" value="InterPro"/>
</dbReference>
<reference evidence="5" key="1">
    <citation type="submission" date="2022-01" db="EMBL/GenBank/DDBJ databases">
        <title>Genome Sequence Resource for Two Populations of Ditylenchus destructor, the Migratory Endoparasitic Phytonematode.</title>
        <authorList>
            <person name="Zhang H."/>
            <person name="Lin R."/>
            <person name="Xie B."/>
        </authorList>
    </citation>
    <scope>NUCLEOTIDE SEQUENCE</scope>
    <source>
        <strain evidence="5">BazhouSP</strain>
    </source>
</reference>
<feature type="region of interest" description="Disordered" evidence="2">
    <location>
        <begin position="85"/>
        <end position="109"/>
    </location>
</feature>
<evidence type="ECO:0000256" key="1">
    <source>
        <dbReference type="PROSITE-ProRule" id="PRU00276"/>
    </source>
</evidence>
<evidence type="ECO:0000256" key="3">
    <source>
        <dbReference type="SAM" id="SignalP"/>
    </source>
</evidence>
<feature type="compositionally biased region" description="Basic and acidic residues" evidence="2">
    <location>
        <begin position="91"/>
        <end position="104"/>
    </location>
</feature>